<feature type="domain" description="Cell envelope-related transcriptional attenuator" evidence="3">
    <location>
        <begin position="85"/>
        <end position="232"/>
    </location>
</feature>
<name>A0A1M7G307_9BACL</name>
<dbReference type="STRING" id="1123231.SAMN02745189_01552"/>
<accession>A0A1M7G307</accession>
<evidence type="ECO:0000259" key="3">
    <source>
        <dbReference type="Pfam" id="PF03816"/>
    </source>
</evidence>
<dbReference type="InterPro" id="IPR004474">
    <property type="entry name" value="LytR_CpsA_psr"/>
</dbReference>
<feature type="compositionally biased region" description="Low complexity" evidence="2">
    <location>
        <begin position="434"/>
        <end position="451"/>
    </location>
</feature>
<evidence type="ECO:0000256" key="2">
    <source>
        <dbReference type="SAM" id="MobiDB-lite"/>
    </source>
</evidence>
<dbReference type="AlphaFoldDB" id="A0A1M7G307"/>
<dbReference type="Gene3D" id="3.40.630.190">
    <property type="entry name" value="LCP protein"/>
    <property type="match status" value="1"/>
</dbReference>
<dbReference type="Proteomes" id="UP000184206">
    <property type="component" value="Unassembled WGS sequence"/>
</dbReference>
<evidence type="ECO:0000313" key="4">
    <source>
        <dbReference type="EMBL" id="SHM10259.1"/>
    </source>
</evidence>
<dbReference type="InterPro" id="IPR050922">
    <property type="entry name" value="LytR/CpsA/Psr_CW_biosynth"/>
</dbReference>
<reference evidence="4 5" key="1">
    <citation type="submission" date="2016-11" db="EMBL/GenBank/DDBJ databases">
        <authorList>
            <person name="Jaros S."/>
            <person name="Januszkiewicz K."/>
            <person name="Wedrychowicz H."/>
        </authorList>
    </citation>
    <scope>NUCLEOTIDE SEQUENCE [LARGE SCALE GENOMIC DNA]</scope>
    <source>
        <strain evidence="4 5">DSM 16010</strain>
    </source>
</reference>
<sequence length="478" mass="54028">MKKILIGLFLVLTVALIGVGVYIYNLFNTFEQGVTDSYEATDRERSELRIDEVDPNLDSFTVLILGVDESETRSERDDMDTGDFRTDTVILATFNNDEDDVKLVSIPRDTLTYFPDENYFDKITHAHRNGGPESSMLAVESLLNVPVDYYVRVSMPAVVDVVDALGGVEFDVPFDMESPTSIDRGTIEIEEGEQVLDGEEALAVVRNRDVDTDLGRGNRQLEMVEAIMQRAKSTGALTRIDDLIEIVSENVRHDMTSDTIRDLATYYAFNSIEFESTQVVGDDFWYEPNGAYFYRADPEHLLAISNTLREILDLEPSAPYDLINLRLEGVIEPYQYLDDYMLEEYEPEIPHEALDDDYENPYGNGFDIPEFDHEDLGIEGEGDLDREDQPDREDVNGTEEESDDENGAPDGAPSGTEDDTPAFEEPAFEEPAYEEPAYQEPAYEEPAYQEPAYEEPAYEEPVYDEGAYNEGTGVNGYY</sequence>
<feature type="compositionally biased region" description="Acidic residues" evidence="2">
    <location>
        <begin position="416"/>
        <end position="433"/>
    </location>
</feature>
<feature type="compositionally biased region" description="Acidic residues" evidence="2">
    <location>
        <begin position="452"/>
        <end position="463"/>
    </location>
</feature>
<organism evidence="4 5">
    <name type="scientific">Lacicoccus alkaliphilus DSM 16010</name>
    <dbReference type="NCBI Taxonomy" id="1123231"/>
    <lineage>
        <taxon>Bacteria</taxon>
        <taxon>Bacillati</taxon>
        <taxon>Bacillota</taxon>
        <taxon>Bacilli</taxon>
        <taxon>Bacillales</taxon>
        <taxon>Salinicoccaceae</taxon>
        <taxon>Lacicoccus</taxon>
    </lineage>
</organism>
<dbReference type="PANTHER" id="PTHR33392">
    <property type="entry name" value="POLYISOPRENYL-TEICHOIC ACID--PEPTIDOGLYCAN TEICHOIC ACID TRANSFERASE TAGU"/>
    <property type="match status" value="1"/>
</dbReference>
<comment type="similarity">
    <text evidence="1">Belongs to the LytR/CpsA/Psr (LCP) family.</text>
</comment>
<dbReference type="OrthoDB" id="27330at2"/>
<evidence type="ECO:0000256" key="1">
    <source>
        <dbReference type="ARBA" id="ARBA00006068"/>
    </source>
</evidence>
<proteinExistence type="inferred from homology"/>
<feature type="compositionally biased region" description="Acidic residues" evidence="2">
    <location>
        <begin position="396"/>
        <end position="407"/>
    </location>
</feature>
<dbReference type="NCBIfam" id="TIGR00350">
    <property type="entry name" value="lytR_cpsA_psr"/>
    <property type="match status" value="1"/>
</dbReference>
<protein>
    <submittedName>
        <fullName evidence="4">Transcriptional attenuator, LytR family</fullName>
    </submittedName>
</protein>
<dbReference type="Pfam" id="PF03816">
    <property type="entry name" value="LytR_cpsA_psr"/>
    <property type="match status" value="1"/>
</dbReference>
<evidence type="ECO:0000313" key="5">
    <source>
        <dbReference type="Proteomes" id="UP000184206"/>
    </source>
</evidence>
<keyword evidence="5" id="KW-1185">Reference proteome</keyword>
<feature type="region of interest" description="Disordered" evidence="2">
    <location>
        <begin position="353"/>
        <end position="478"/>
    </location>
</feature>
<dbReference type="EMBL" id="FRCF01000005">
    <property type="protein sequence ID" value="SHM10259.1"/>
    <property type="molecule type" value="Genomic_DNA"/>
</dbReference>
<gene>
    <name evidence="4" type="ORF">SAMN02745189_01552</name>
</gene>
<dbReference type="RefSeq" id="WP_072709991.1">
    <property type="nucleotide sequence ID" value="NZ_FRCF01000005.1"/>
</dbReference>
<feature type="compositionally biased region" description="Acidic residues" evidence="2">
    <location>
        <begin position="377"/>
        <end position="386"/>
    </location>
</feature>
<dbReference type="PANTHER" id="PTHR33392:SF3">
    <property type="entry name" value="POLYISOPRENYL-TEICHOIC ACID--PEPTIDOGLYCAN TEICHOIC ACID TRANSFERASE TAGT"/>
    <property type="match status" value="1"/>
</dbReference>